<sequence>MKKILFGLAAMASLTLTACGGNVCDDTADAFENLIDKAEECGLPTTGFQQPTDEDIESCKESLDACSDSDKDKLDAFVDCMNDVKGCNDKTQTEQLAFAERLSKCDAKLDGVSAACIGE</sequence>
<proteinExistence type="predicted"/>
<dbReference type="Proteomes" id="UP000007587">
    <property type="component" value="Chromosome"/>
</dbReference>
<protein>
    <submittedName>
        <fullName evidence="2">Putative lipoprotein</fullName>
    </submittedName>
</protein>
<evidence type="ECO:0000313" key="2">
    <source>
        <dbReference type="EMBL" id="AFE04022.1"/>
    </source>
</evidence>
<dbReference type="OrthoDB" id="5522073at2"/>
<dbReference type="InParanoid" id="H8MTP4"/>
<keyword evidence="3" id="KW-1185">Reference proteome</keyword>
<reference evidence="3" key="2">
    <citation type="submission" date="2012-03" db="EMBL/GenBank/DDBJ databases">
        <title>Genome sequence of the fruiting myxobacterium Corallococcus coralloides DSM 2259.</title>
        <authorList>
            <person name="Huntley S."/>
            <person name="Zhang Y."/>
            <person name="Treuner-Lange A."/>
            <person name="Sensen C.W."/>
            <person name="Sogaard-Andersen L."/>
        </authorList>
    </citation>
    <scope>NUCLEOTIDE SEQUENCE [LARGE SCALE GENOMIC DNA]</scope>
    <source>
        <strain evidence="3">ATCC 25202 / DSM 2259 / NBRC 100086 / M2</strain>
    </source>
</reference>
<dbReference type="AlphaFoldDB" id="H8MTP4"/>
<feature type="signal peptide" evidence="1">
    <location>
        <begin position="1"/>
        <end position="18"/>
    </location>
</feature>
<gene>
    <name evidence="2" type="ordered locus">COCOR_01370</name>
</gene>
<evidence type="ECO:0000256" key="1">
    <source>
        <dbReference type="SAM" id="SignalP"/>
    </source>
</evidence>
<dbReference type="EMBL" id="CP003389">
    <property type="protein sequence ID" value="AFE04022.1"/>
    <property type="molecule type" value="Genomic_DNA"/>
</dbReference>
<keyword evidence="1" id="KW-0732">Signal</keyword>
<feature type="chain" id="PRO_5003614615" evidence="1">
    <location>
        <begin position="19"/>
        <end position="119"/>
    </location>
</feature>
<accession>H8MTP4</accession>
<dbReference type="RefSeq" id="WP_014394221.1">
    <property type="nucleotide sequence ID" value="NC_017030.1"/>
</dbReference>
<organism evidence="2 3">
    <name type="scientific">Corallococcus coralloides (strain ATCC 25202 / DSM 2259 / NBRC 100086 / M2)</name>
    <name type="common">Myxococcus coralloides</name>
    <dbReference type="NCBI Taxonomy" id="1144275"/>
    <lineage>
        <taxon>Bacteria</taxon>
        <taxon>Pseudomonadati</taxon>
        <taxon>Myxococcota</taxon>
        <taxon>Myxococcia</taxon>
        <taxon>Myxococcales</taxon>
        <taxon>Cystobacterineae</taxon>
        <taxon>Myxococcaceae</taxon>
        <taxon>Corallococcus</taxon>
    </lineage>
</organism>
<name>H8MTP4_CORCM</name>
<dbReference type="HOGENOM" id="CLU_166662_0_0_7"/>
<keyword evidence="2" id="KW-0449">Lipoprotein</keyword>
<evidence type="ECO:0000313" key="3">
    <source>
        <dbReference type="Proteomes" id="UP000007587"/>
    </source>
</evidence>
<dbReference type="KEGG" id="ccx:COCOR_01370"/>
<dbReference type="PROSITE" id="PS51257">
    <property type="entry name" value="PROKAR_LIPOPROTEIN"/>
    <property type="match status" value="1"/>
</dbReference>
<reference evidence="2 3" key="1">
    <citation type="journal article" date="2012" name="J. Bacteriol.">
        <title>Complete Genome Sequence of the Fruiting Myxobacterium Corallococcus coralloides DSM 2259.</title>
        <authorList>
            <person name="Huntley S."/>
            <person name="Zhang Y."/>
            <person name="Treuner-Lange A."/>
            <person name="Kneip S."/>
            <person name="Sensen C.W."/>
            <person name="Sogaard-Andersen L."/>
        </authorList>
    </citation>
    <scope>NUCLEOTIDE SEQUENCE [LARGE SCALE GENOMIC DNA]</scope>
    <source>
        <strain evidence="3">ATCC 25202 / DSM 2259 / NBRC 100086 / M2</strain>
    </source>
</reference>